<evidence type="ECO:0000256" key="1">
    <source>
        <dbReference type="ARBA" id="ARBA00022801"/>
    </source>
</evidence>
<dbReference type="NCBIfam" id="NF041079">
    <property type="entry name" value="CBASS_lipase"/>
    <property type="match status" value="1"/>
</dbReference>
<accession>A0ABW4RE22</accession>
<dbReference type="InterPro" id="IPR016035">
    <property type="entry name" value="Acyl_Trfase/lysoPLipase"/>
</dbReference>
<dbReference type="Pfam" id="PF01734">
    <property type="entry name" value="Patatin"/>
    <property type="match status" value="1"/>
</dbReference>
<keyword evidence="1 4" id="KW-0378">Hydrolase</keyword>
<feature type="active site" description="Proton acceptor" evidence="4">
    <location>
        <position position="210"/>
    </location>
</feature>
<dbReference type="PANTHER" id="PTHR24185">
    <property type="entry name" value="CALCIUM-INDEPENDENT PHOSPHOLIPASE A2-GAMMA"/>
    <property type="match status" value="1"/>
</dbReference>
<gene>
    <name evidence="7" type="ORF">ACFSCT_19070</name>
</gene>
<feature type="short sequence motif" description="GXGXXG" evidence="4">
    <location>
        <begin position="41"/>
        <end position="46"/>
    </location>
</feature>
<dbReference type="CDD" id="cd07199">
    <property type="entry name" value="Pat17_PNPLA8_PNPLA9_like"/>
    <property type="match status" value="1"/>
</dbReference>
<feature type="active site" description="Nucleophile" evidence="4">
    <location>
        <position position="77"/>
    </location>
</feature>
<name>A0ABW4RE22_9RHOB</name>
<keyword evidence="8" id="KW-1185">Reference proteome</keyword>
<dbReference type="SUPFAM" id="SSF52151">
    <property type="entry name" value="FabD/lysophospholipase-like"/>
    <property type="match status" value="1"/>
</dbReference>
<reference evidence="8" key="1">
    <citation type="journal article" date="2019" name="Int. J. Syst. Evol. Microbiol.">
        <title>The Global Catalogue of Microorganisms (GCM) 10K type strain sequencing project: providing services to taxonomists for standard genome sequencing and annotation.</title>
        <authorList>
            <consortium name="The Broad Institute Genomics Platform"/>
            <consortium name="The Broad Institute Genome Sequencing Center for Infectious Disease"/>
            <person name="Wu L."/>
            <person name="Ma J."/>
        </authorList>
    </citation>
    <scope>NUCLEOTIDE SEQUENCE [LARGE SCALE GENOMIC DNA]</scope>
    <source>
        <strain evidence="8">CCUG 56029</strain>
    </source>
</reference>
<dbReference type="Proteomes" id="UP001597213">
    <property type="component" value="Unassembled WGS sequence"/>
</dbReference>
<evidence type="ECO:0000259" key="6">
    <source>
        <dbReference type="PROSITE" id="PS51635"/>
    </source>
</evidence>
<sequence length="347" mass="38739">MPRDNDYDHTVPRRSDGTKQTQRVAQPWPTNKPFKILSIDGGGILGLLPTLVLAEIEKRYLGGEPIGQHFDLIAGTSTGGIIALGLGQGMSAQEISKVYIERGDMIFPQGNRLTRWLRRLRQLAMYGYNRTALENELRRIFQTNLLGSSKVPLCIPAFEGRYGEPYIFKTPHHPDYKRDQYEKLVDVGVSTAAAPTFFSAIKRDGYTFIDGGVWANNPVMVALVDALSCFDIERRQVRIVSLGTGQTRFRASRRLQFGGRLLWASGFYAAAMRSQSHNALGQAYLLVGKDQVLRLDAPETATWIEMDDVRRAIDELPGIARSLVESAGHHVVKDFLGVGSEMERRVS</sequence>
<keyword evidence="2 4" id="KW-0442">Lipid degradation</keyword>
<dbReference type="EMBL" id="JBHUEN010000053">
    <property type="protein sequence ID" value="MFD1883818.1"/>
    <property type="molecule type" value="Genomic_DNA"/>
</dbReference>
<feature type="domain" description="PNPLA" evidence="6">
    <location>
        <begin position="37"/>
        <end position="223"/>
    </location>
</feature>
<feature type="short sequence motif" description="GXSXG" evidence="4">
    <location>
        <begin position="75"/>
        <end position="79"/>
    </location>
</feature>
<dbReference type="InterPro" id="IPR002641">
    <property type="entry name" value="PNPLA_dom"/>
</dbReference>
<dbReference type="PROSITE" id="PS51635">
    <property type="entry name" value="PNPLA"/>
    <property type="match status" value="1"/>
</dbReference>
<protein>
    <submittedName>
        <fullName evidence="7">CBASS cGAMP-activated phospholipase</fullName>
    </submittedName>
</protein>
<evidence type="ECO:0000313" key="8">
    <source>
        <dbReference type="Proteomes" id="UP001597213"/>
    </source>
</evidence>
<feature type="region of interest" description="Disordered" evidence="5">
    <location>
        <begin position="1"/>
        <end position="25"/>
    </location>
</feature>
<evidence type="ECO:0000256" key="4">
    <source>
        <dbReference type="PROSITE-ProRule" id="PRU01161"/>
    </source>
</evidence>
<evidence type="ECO:0000256" key="5">
    <source>
        <dbReference type="SAM" id="MobiDB-lite"/>
    </source>
</evidence>
<evidence type="ECO:0000256" key="2">
    <source>
        <dbReference type="ARBA" id="ARBA00022963"/>
    </source>
</evidence>
<dbReference type="PANTHER" id="PTHR24185:SF1">
    <property type="entry name" value="CALCIUM-INDEPENDENT PHOSPHOLIPASE A2-GAMMA"/>
    <property type="match status" value="1"/>
</dbReference>
<feature type="short sequence motif" description="DGA/G" evidence="4">
    <location>
        <begin position="210"/>
        <end position="212"/>
    </location>
</feature>
<evidence type="ECO:0000256" key="3">
    <source>
        <dbReference type="ARBA" id="ARBA00023098"/>
    </source>
</evidence>
<feature type="compositionally biased region" description="Basic and acidic residues" evidence="5">
    <location>
        <begin position="1"/>
        <end position="17"/>
    </location>
</feature>
<proteinExistence type="predicted"/>
<keyword evidence="3 4" id="KW-0443">Lipid metabolism</keyword>
<evidence type="ECO:0000313" key="7">
    <source>
        <dbReference type="EMBL" id="MFD1883818.1"/>
    </source>
</evidence>
<dbReference type="Gene3D" id="3.40.1090.10">
    <property type="entry name" value="Cytosolic phospholipase A2 catalytic domain"/>
    <property type="match status" value="1"/>
</dbReference>
<comment type="caution">
    <text evidence="7">The sequence shown here is derived from an EMBL/GenBank/DDBJ whole genome shotgun (WGS) entry which is preliminary data.</text>
</comment>
<organism evidence="7 8">
    <name type="scientific">Paracoccus pacificus</name>
    <dbReference type="NCBI Taxonomy" id="1463598"/>
    <lineage>
        <taxon>Bacteria</taxon>
        <taxon>Pseudomonadati</taxon>
        <taxon>Pseudomonadota</taxon>
        <taxon>Alphaproteobacteria</taxon>
        <taxon>Rhodobacterales</taxon>
        <taxon>Paracoccaceae</taxon>
        <taxon>Paracoccus</taxon>
    </lineage>
</organism>
<dbReference type="RefSeq" id="WP_379145460.1">
    <property type="nucleotide sequence ID" value="NZ_JBHUEN010000053.1"/>
</dbReference>